<feature type="domain" description="Activator of Hsp90 ATPase homologue 1/2-like C-terminal" evidence="2">
    <location>
        <begin position="12"/>
        <end position="116"/>
    </location>
</feature>
<keyword evidence="4" id="KW-1185">Reference proteome</keyword>
<dbReference type="STRING" id="1391627.SAMN05216464_101188"/>
<dbReference type="RefSeq" id="WP_091142706.1">
    <property type="nucleotide sequence ID" value="NZ_FNAI01000001.1"/>
</dbReference>
<dbReference type="AlphaFoldDB" id="A0A1G6T5I2"/>
<proteinExistence type="inferred from homology"/>
<sequence>MKDFKKYYSIPATPDEIYMALTNPITIELWTGEVAEMSTEPGSEFSMWDGSISGKNIEFEAGKKIVQQWYFDGQSDNSIVTIKLHEDKQGTSAELRHTNIPDADFDDITDGWTNAYFGGLIDFFEGE</sequence>
<dbReference type="Proteomes" id="UP000199072">
    <property type="component" value="Unassembled WGS sequence"/>
</dbReference>
<evidence type="ECO:0000259" key="2">
    <source>
        <dbReference type="Pfam" id="PF08327"/>
    </source>
</evidence>
<dbReference type="Pfam" id="PF08327">
    <property type="entry name" value="AHSA1"/>
    <property type="match status" value="1"/>
</dbReference>
<evidence type="ECO:0000256" key="1">
    <source>
        <dbReference type="ARBA" id="ARBA00006817"/>
    </source>
</evidence>
<evidence type="ECO:0000313" key="3">
    <source>
        <dbReference type="EMBL" id="SDD24420.1"/>
    </source>
</evidence>
<name>A0A1G6T5I2_9SPHI</name>
<accession>A0A1G6T5I2</accession>
<protein>
    <submittedName>
        <fullName evidence="3">Activator of Hsp90 ATPase homolog 1-like protein</fullName>
    </submittedName>
</protein>
<dbReference type="CDD" id="cd08892">
    <property type="entry name" value="SRPBCC_Aha1"/>
    <property type="match status" value="1"/>
</dbReference>
<dbReference type="Gene3D" id="3.30.530.20">
    <property type="match status" value="1"/>
</dbReference>
<dbReference type="SUPFAM" id="SSF55961">
    <property type="entry name" value="Bet v1-like"/>
    <property type="match status" value="1"/>
</dbReference>
<dbReference type="OrthoDB" id="1445093at2"/>
<comment type="similarity">
    <text evidence="1">Belongs to the AHA1 family.</text>
</comment>
<dbReference type="InterPro" id="IPR013538">
    <property type="entry name" value="ASHA1/2-like_C"/>
</dbReference>
<dbReference type="InterPro" id="IPR023393">
    <property type="entry name" value="START-like_dom_sf"/>
</dbReference>
<dbReference type="EMBL" id="FNAI01000001">
    <property type="protein sequence ID" value="SDD24420.1"/>
    <property type="molecule type" value="Genomic_DNA"/>
</dbReference>
<evidence type="ECO:0000313" key="4">
    <source>
        <dbReference type="Proteomes" id="UP000199072"/>
    </source>
</evidence>
<organism evidence="3 4">
    <name type="scientific">Mucilaginibacter pineti</name>
    <dbReference type="NCBI Taxonomy" id="1391627"/>
    <lineage>
        <taxon>Bacteria</taxon>
        <taxon>Pseudomonadati</taxon>
        <taxon>Bacteroidota</taxon>
        <taxon>Sphingobacteriia</taxon>
        <taxon>Sphingobacteriales</taxon>
        <taxon>Sphingobacteriaceae</taxon>
        <taxon>Mucilaginibacter</taxon>
    </lineage>
</organism>
<reference evidence="3 4" key="1">
    <citation type="submission" date="2016-10" db="EMBL/GenBank/DDBJ databases">
        <authorList>
            <person name="de Groot N.N."/>
        </authorList>
    </citation>
    <scope>NUCLEOTIDE SEQUENCE [LARGE SCALE GENOMIC DNA]</scope>
    <source>
        <strain evidence="3 4">47C3B</strain>
    </source>
</reference>
<gene>
    <name evidence="3" type="ORF">SAMN05216464_101188</name>
</gene>